<dbReference type="AlphaFoldDB" id="A0A9D4TTK5"/>
<gene>
    <name evidence="3" type="ORF">D9Q98_003235</name>
</gene>
<proteinExistence type="predicted"/>
<dbReference type="EMBL" id="SIDB01000004">
    <property type="protein sequence ID" value="KAI3433420.1"/>
    <property type="molecule type" value="Genomic_DNA"/>
</dbReference>
<feature type="coiled-coil region" evidence="1">
    <location>
        <begin position="51"/>
        <end position="78"/>
    </location>
</feature>
<name>A0A9D4TTK5_CHLVU</name>
<sequence>MSAPEEPAVHPGPDYERLAAEHAALARGLQCKDVLNTRLLELGDLRYNMAHSQAILEQERLQREAEEKEAVLGRCAAELGVDLAKNRVDLHRWRQRTALLKVRLSSAQEDVDRYRRMGELLNRQHELEVTTRRGSRAQAAALAQQVLKLAGRMRQQAAAIAGLQADLLRLQETVAARDRDIEQQQEAMVASSEEAQAELAEAQAGCRRLTEQLAAVQDRAAAADQVAVAAQERAKLAEQTLQAKEGLLVERQRFQTDVQHFSQDLQKLARETGSVVDGKLQEQLAAAQAQLFEEKKLRADSEGEAQVQRAKAAQVQREVDQLQRSLAARDSLIQQLKAARMTDTPAREVTQTMELVGSMAADLAGTPATDLAMRRRSAATAAAVEAAAGPAEPAAAAAGKRKKQQQPAHGQQRGKAAKAGKPTAAATAAAAAGVEVADVGRKKAGRKAAAAAGPVAADDSRYRSPAAATASPDDSQPSWDDGDSSGDDPDFTEPKLHGGRGAYKGRRQQEEAAADSAGGRVRRERKQAAAFWMAAGEEEAAGLHQQQRQEGEAEEELGNGGGAEHVHRPGKRSAAEAAVGSKVGSKKQKKAAAEERGEHARKASKDGSGSGKATKRLKESEAGSKKAAAKPSSDDKENAAALDVLTAAAAREQRLQLTVKRPAAAAARQAAPMAQAPTSLLEKQPLMALTNRVLEAAAQRQNMPDMPIAAQLQKVLAMRSSGANQGEAGSQPQPGKRRLLSVSSAFTMPGDAVPAHMMFGAGKVPRRELNNNL</sequence>
<feature type="region of interest" description="Disordered" evidence="2">
    <location>
        <begin position="447"/>
        <end position="637"/>
    </location>
</feature>
<reference evidence="3" key="2">
    <citation type="submission" date="2020-11" db="EMBL/GenBank/DDBJ databases">
        <authorList>
            <person name="Cecchin M."/>
            <person name="Marcolungo L."/>
            <person name="Rossato M."/>
            <person name="Girolomoni L."/>
            <person name="Cosentino E."/>
            <person name="Cuine S."/>
            <person name="Li-Beisson Y."/>
            <person name="Delledonne M."/>
            <person name="Ballottari M."/>
        </authorList>
    </citation>
    <scope>NUCLEOTIDE SEQUENCE</scope>
    <source>
        <strain evidence="3">211/11P</strain>
        <tissue evidence="3">Whole cell</tissue>
    </source>
</reference>
<evidence type="ECO:0000313" key="4">
    <source>
        <dbReference type="Proteomes" id="UP001055712"/>
    </source>
</evidence>
<evidence type="ECO:0000256" key="1">
    <source>
        <dbReference type="SAM" id="Coils"/>
    </source>
</evidence>
<feature type="compositionally biased region" description="Basic and acidic residues" evidence="2">
    <location>
        <begin position="591"/>
        <end position="605"/>
    </location>
</feature>
<dbReference type="OrthoDB" id="515095at2759"/>
<protein>
    <submittedName>
        <fullName evidence="3">Uncharacterized protein</fullName>
    </submittedName>
</protein>
<dbReference type="Proteomes" id="UP001055712">
    <property type="component" value="Unassembled WGS sequence"/>
</dbReference>
<feature type="compositionally biased region" description="Acidic residues" evidence="2">
    <location>
        <begin position="480"/>
        <end position="491"/>
    </location>
</feature>
<feature type="compositionally biased region" description="Low complexity" evidence="2">
    <location>
        <begin position="464"/>
        <end position="479"/>
    </location>
</feature>
<accession>A0A9D4TTK5</accession>
<feature type="coiled-coil region" evidence="1">
    <location>
        <begin position="192"/>
        <end position="226"/>
    </location>
</feature>
<keyword evidence="1" id="KW-0175">Coiled coil</keyword>
<reference evidence="3" key="1">
    <citation type="journal article" date="2019" name="Plant J.">
        <title>Chlorella vulgaris genome assembly and annotation reveals the molecular basis for metabolic acclimation to high light conditions.</title>
        <authorList>
            <person name="Cecchin M."/>
            <person name="Marcolungo L."/>
            <person name="Rossato M."/>
            <person name="Girolomoni L."/>
            <person name="Cosentino E."/>
            <person name="Cuine S."/>
            <person name="Li-Beisson Y."/>
            <person name="Delledonne M."/>
            <person name="Ballottari M."/>
        </authorList>
    </citation>
    <scope>NUCLEOTIDE SEQUENCE</scope>
    <source>
        <strain evidence="3">211/11P</strain>
    </source>
</reference>
<feature type="compositionally biased region" description="Low complexity" evidence="2">
    <location>
        <begin position="447"/>
        <end position="457"/>
    </location>
</feature>
<feature type="region of interest" description="Disordered" evidence="2">
    <location>
        <begin position="392"/>
        <end position="422"/>
    </location>
</feature>
<organism evidence="3 4">
    <name type="scientific">Chlorella vulgaris</name>
    <name type="common">Green alga</name>
    <dbReference type="NCBI Taxonomy" id="3077"/>
    <lineage>
        <taxon>Eukaryota</taxon>
        <taxon>Viridiplantae</taxon>
        <taxon>Chlorophyta</taxon>
        <taxon>core chlorophytes</taxon>
        <taxon>Trebouxiophyceae</taxon>
        <taxon>Chlorellales</taxon>
        <taxon>Chlorellaceae</taxon>
        <taxon>Chlorella clade</taxon>
        <taxon>Chlorella</taxon>
    </lineage>
</organism>
<evidence type="ECO:0000313" key="3">
    <source>
        <dbReference type="EMBL" id="KAI3433420.1"/>
    </source>
</evidence>
<comment type="caution">
    <text evidence="3">The sequence shown here is derived from an EMBL/GenBank/DDBJ whole genome shotgun (WGS) entry which is preliminary data.</text>
</comment>
<keyword evidence="4" id="KW-1185">Reference proteome</keyword>
<evidence type="ECO:0000256" key="2">
    <source>
        <dbReference type="SAM" id="MobiDB-lite"/>
    </source>
</evidence>